<dbReference type="PROSITE" id="PS51379">
    <property type="entry name" value="4FE4S_FER_2"/>
    <property type="match status" value="2"/>
</dbReference>
<proteinExistence type="predicted"/>
<feature type="domain" description="4Fe-4S ferredoxin-type" evidence="1">
    <location>
        <begin position="96"/>
        <end position="124"/>
    </location>
</feature>
<dbReference type="InterPro" id="IPR017896">
    <property type="entry name" value="4Fe4S_Fe-S-bd"/>
</dbReference>
<dbReference type="SUPFAM" id="SSF54862">
    <property type="entry name" value="4Fe-4S ferredoxins"/>
    <property type="match status" value="1"/>
</dbReference>
<dbReference type="PROSITE" id="PS00198">
    <property type="entry name" value="4FE4S_FER_1"/>
    <property type="match status" value="1"/>
</dbReference>
<dbReference type="Pfam" id="PF00037">
    <property type="entry name" value="Fer4"/>
    <property type="match status" value="1"/>
</dbReference>
<reference evidence="2" key="1">
    <citation type="journal article" date="2014" name="Front. Microbiol.">
        <title>High frequency of phylogenetically diverse reductive dehalogenase-homologous genes in deep subseafloor sedimentary metagenomes.</title>
        <authorList>
            <person name="Kawai M."/>
            <person name="Futagami T."/>
            <person name="Toyoda A."/>
            <person name="Takaki Y."/>
            <person name="Nishi S."/>
            <person name="Hori S."/>
            <person name="Arai W."/>
            <person name="Tsubouchi T."/>
            <person name="Morono Y."/>
            <person name="Uchiyama I."/>
            <person name="Ito T."/>
            <person name="Fujiyama A."/>
            <person name="Inagaki F."/>
            <person name="Takami H."/>
        </authorList>
    </citation>
    <scope>NUCLEOTIDE SEQUENCE</scope>
    <source>
        <strain evidence="2">Expedition CK06-06</strain>
    </source>
</reference>
<feature type="domain" description="4Fe-4S ferredoxin-type" evidence="1">
    <location>
        <begin position="66"/>
        <end position="95"/>
    </location>
</feature>
<name>X1I8K9_9ZZZZ</name>
<sequence length="124" mass="13414">APEVSIEDIARGTGAGFVKTIDPVDLKKTEEIFKEALQFEGVAVVITKHPCAMITDAENRKKGMSIKYTINQEECSKCLICVKNFTCPAFFIGKDGSVSINPLLCDGCGVCAQVCPKKAIEVKK</sequence>
<evidence type="ECO:0000313" key="2">
    <source>
        <dbReference type="EMBL" id="GAH78007.1"/>
    </source>
</evidence>
<comment type="caution">
    <text evidence="2">The sequence shown here is derived from an EMBL/GenBank/DDBJ whole genome shotgun (WGS) entry which is preliminary data.</text>
</comment>
<dbReference type="Gene3D" id="3.30.70.20">
    <property type="match status" value="1"/>
</dbReference>
<dbReference type="SUPFAM" id="SSF52518">
    <property type="entry name" value="Thiamin diphosphate-binding fold (THDP-binding)"/>
    <property type="match status" value="1"/>
</dbReference>
<dbReference type="EMBL" id="BARU01040459">
    <property type="protein sequence ID" value="GAH78007.1"/>
    <property type="molecule type" value="Genomic_DNA"/>
</dbReference>
<evidence type="ECO:0000259" key="1">
    <source>
        <dbReference type="PROSITE" id="PS51379"/>
    </source>
</evidence>
<accession>X1I8K9</accession>
<dbReference type="AlphaFoldDB" id="X1I8K9"/>
<protein>
    <recommendedName>
        <fullName evidence="1">4Fe-4S ferredoxin-type domain-containing protein</fullName>
    </recommendedName>
</protein>
<gene>
    <name evidence="2" type="ORF">S03H2_62548</name>
</gene>
<organism evidence="2">
    <name type="scientific">marine sediment metagenome</name>
    <dbReference type="NCBI Taxonomy" id="412755"/>
    <lineage>
        <taxon>unclassified sequences</taxon>
        <taxon>metagenomes</taxon>
        <taxon>ecological metagenomes</taxon>
    </lineage>
</organism>
<dbReference type="InterPro" id="IPR017900">
    <property type="entry name" value="4Fe4S_Fe_S_CS"/>
</dbReference>
<feature type="non-terminal residue" evidence="2">
    <location>
        <position position="1"/>
    </location>
</feature>
<dbReference type="InterPro" id="IPR029061">
    <property type="entry name" value="THDP-binding"/>
</dbReference>